<dbReference type="Gene3D" id="1.20.1050.80">
    <property type="entry name" value="VPS9 domain"/>
    <property type="match status" value="1"/>
</dbReference>
<dbReference type="InterPro" id="IPR045046">
    <property type="entry name" value="Vps9-like"/>
</dbReference>
<dbReference type="PROSITE" id="PS51205">
    <property type="entry name" value="VPS9"/>
    <property type="match status" value="1"/>
</dbReference>
<dbReference type="RefSeq" id="XP_004338380.1">
    <property type="nucleotide sequence ID" value="XM_004338332.1"/>
</dbReference>
<dbReference type="GO" id="GO:0031267">
    <property type="term" value="F:small GTPase binding"/>
    <property type="evidence" value="ECO:0007669"/>
    <property type="project" value="TreeGrafter"/>
</dbReference>
<feature type="domain" description="VPS9" evidence="2">
    <location>
        <begin position="367"/>
        <end position="516"/>
    </location>
</feature>
<dbReference type="InterPro" id="IPR037191">
    <property type="entry name" value="VPS9_dom_sf"/>
</dbReference>
<dbReference type="GO" id="GO:0030139">
    <property type="term" value="C:endocytic vesicle"/>
    <property type="evidence" value="ECO:0007669"/>
    <property type="project" value="TreeGrafter"/>
</dbReference>
<proteinExistence type="predicted"/>
<feature type="region of interest" description="Disordered" evidence="1">
    <location>
        <begin position="22"/>
        <end position="72"/>
    </location>
</feature>
<feature type="compositionally biased region" description="Basic and acidic residues" evidence="1">
    <location>
        <begin position="27"/>
        <end position="43"/>
    </location>
</feature>
<dbReference type="OrthoDB" id="18687at2759"/>
<feature type="region of interest" description="Disordered" evidence="1">
    <location>
        <begin position="575"/>
        <end position="599"/>
    </location>
</feature>
<dbReference type="GO" id="GO:0005085">
    <property type="term" value="F:guanyl-nucleotide exchange factor activity"/>
    <property type="evidence" value="ECO:0007669"/>
    <property type="project" value="InterPro"/>
</dbReference>
<evidence type="ECO:0000259" key="2">
    <source>
        <dbReference type="PROSITE" id="PS51205"/>
    </source>
</evidence>
<dbReference type="GO" id="GO:0005829">
    <property type="term" value="C:cytosol"/>
    <property type="evidence" value="ECO:0007669"/>
    <property type="project" value="TreeGrafter"/>
</dbReference>
<feature type="compositionally biased region" description="Acidic residues" evidence="1">
    <location>
        <begin position="670"/>
        <end position="685"/>
    </location>
</feature>
<evidence type="ECO:0000313" key="4">
    <source>
        <dbReference type="Proteomes" id="UP000011083"/>
    </source>
</evidence>
<dbReference type="Proteomes" id="UP000011083">
    <property type="component" value="Unassembled WGS sequence"/>
</dbReference>
<accession>L8GTV1</accession>
<dbReference type="VEuPathDB" id="AmoebaDB:ACA1_204550"/>
<evidence type="ECO:0000313" key="3">
    <source>
        <dbReference type="EMBL" id="ELR16367.1"/>
    </source>
</evidence>
<dbReference type="InterPro" id="IPR003123">
    <property type="entry name" value="VPS9"/>
</dbReference>
<dbReference type="STRING" id="1257118.L8GTV1"/>
<reference evidence="3 4" key="1">
    <citation type="journal article" date="2013" name="Genome Biol.">
        <title>Genome of Acanthamoeba castellanii highlights extensive lateral gene transfer and early evolution of tyrosine kinase signaling.</title>
        <authorList>
            <person name="Clarke M."/>
            <person name="Lohan A.J."/>
            <person name="Liu B."/>
            <person name="Lagkouvardos I."/>
            <person name="Roy S."/>
            <person name="Zafar N."/>
            <person name="Bertelli C."/>
            <person name="Schilde C."/>
            <person name="Kianianmomeni A."/>
            <person name="Burglin T.R."/>
            <person name="Frech C."/>
            <person name="Turcotte B."/>
            <person name="Kopec K.O."/>
            <person name="Synnott J.M."/>
            <person name="Choo C."/>
            <person name="Paponov I."/>
            <person name="Finkler A."/>
            <person name="Soon Heng Tan C."/>
            <person name="Hutchins A.P."/>
            <person name="Weinmeier T."/>
            <person name="Rattei T."/>
            <person name="Chu J.S."/>
            <person name="Gimenez G."/>
            <person name="Irimia M."/>
            <person name="Rigden D.J."/>
            <person name="Fitzpatrick D.A."/>
            <person name="Lorenzo-Morales J."/>
            <person name="Bateman A."/>
            <person name="Chiu C.H."/>
            <person name="Tang P."/>
            <person name="Hegemann P."/>
            <person name="Fromm H."/>
            <person name="Raoult D."/>
            <person name="Greub G."/>
            <person name="Miranda-Saavedra D."/>
            <person name="Chen N."/>
            <person name="Nash P."/>
            <person name="Ginger M.L."/>
            <person name="Horn M."/>
            <person name="Schaap P."/>
            <person name="Caler L."/>
            <person name="Loftus B."/>
        </authorList>
    </citation>
    <scope>NUCLEOTIDE SEQUENCE [LARGE SCALE GENOMIC DNA]</scope>
    <source>
        <strain evidence="3 4">Neff</strain>
    </source>
</reference>
<feature type="compositionally biased region" description="Low complexity" evidence="1">
    <location>
        <begin position="658"/>
        <end position="669"/>
    </location>
</feature>
<feature type="region of interest" description="Disordered" evidence="1">
    <location>
        <begin position="656"/>
        <end position="726"/>
    </location>
</feature>
<dbReference type="GeneID" id="14916944"/>
<name>L8GTV1_ACACF</name>
<keyword evidence="4" id="KW-1185">Reference proteome</keyword>
<protein>
    <submittedName>
        <fullName evidence="3">Vacuolar sorting protein 9 (VPS9) domain containing protein</fullName>
    </submittedName>
</protein>
<dbReference type="PANTHER" id="PTHR23101:SF104">
    <property type="entry name" value="PROTEIN SPRINT"/>
    <property type="match status" value="1"/>
</dbReference>
<dbReference type="KEGG" id="acan:ACA1_204550"/>
<dbReference type="Pfam" id="PF02204">
    <property type="entry name" value="VPS9"/>
    <property type="match status" value="1"/>
</dbReference>
<gene>
    <name evidence="3" type="ORF">ACA1_204550</name>
</gene>
<dbReference type="SUPFAM" id="SSF109993">
    <property type="entry name" value="VPS9 domain"/>
    <property type="match status" value="1"/>
</dbReference>
<dbReference type="GO" id="GO:0016192">
    <property type="term" value="P:vesicle-mediated transport"/>
    <property type="evidence" value="ECO:0007669"/>
    <property type="project" value="InterPro"/>
</dbReference>
<organism evidence="3 4">
    <name type="scientific">Acanthamoeba castellanii (strain ATCC 30010 / Neff)</name>
    <dbReference type="NCBI Taxonomy" id="1257118"/>
    <lineage>
        <taxon>Eukaryota</taxon>
        <taxon>Amoebozoa</taxon>
        <taxon>Discosea</taxon>
        <taxon>Longamoebia</taxon>
        <taxon>Centramoebida</taxon>
        <taxon>Acanthamoebidae</taxon>
        <taxon>Acanthamoeba</taxon>
    </lineage>
</organism>
<dbReference type="AlphaFoldDB" id="L8GTV1"/>
<dbReference type="EMBL" id="KB008001">
    <property type="protein sequence ID" value="ELR16367.1"/>
    <property type="molecule type" value="Genomic_DNA"/>
</dbReference>
<dbReference type="PANTHER" id="PTHR23101">
    <property type="entry name" value="RAB GDP/GTP EXCHANGE FACTOR"/>
    <property type="match status" value="1"/>
</dbReference>
<sequence length="740" mass="82711">MEAEDALKDLLQEIALQETAITAVTEDQARTHRQDRQGKEQSDHGIVAGDDEVDANDDDVKDEDGGLDDESFKRSEFGSRKVTMAAGVRLSLALQKDWWRSLPDLAYVVTKINQYGKRQTRTLRLTSEGIENVRKNGKVSSLYPYEAVVRVYMKNVRSFVIDYKNAKHSYQYRSTVAMHIVQEITSRLALRRQEDRLLTPDIATRLQEKLQQTGLLEPPITTPPRSTRQQQAQMGTYDDRRSRQAKKLHSILGTTEQQRLENAIDSMILDVHTPEGRTLKQFCSNFAVLEKNPATLVMNVRQFMDDMRAYIIERHAGELAKLTVEAAAQSLAHEELSLSSVIENSLERALVSRFRDRIVACLKKPTKEEEMHLKRKVAAASTKPQSFFGISEEHVSSSGWTHAIAELQALDDWDVPGKLLAAVLAAAKSVYATLNYERNRGKKGEHRTAIFLSADDFFPIFLYVVARANLKDPLLVSEYLWGLCDPEQLNGEGGYYLTVFCSAFEYLKGLEMDTAESECQQREEEALKYLDDKVLQPSDHSPKEINSSTSVDSYFAAATATAANKTSLLQLAEDKRQRTISAPNKGGKSKQLIRQRAEERDSRVVIGLAGCRTAQETVDEREKEKQRLKALAGLQESVPPWPTAAVRQRTATLRAEHNAAVVAAAASSGDEGEDDSSDEDEDDDREDGRVDGGDGGGGGPNNDEDGAMGGSQRARRRASKLDRRQVRQAIARYDVAQKED</sequence>
<dbReference type="SMART" id="SM00167">
    <property type="entry name" value="VPS9"/>
    <property type="match status" value="1"/>
</dbReference>
<feature type="compositionally biased region" description="Acidic residues" evidence="1">
    <location>
        <begin position="49"/>
        <end position="69"/>
    </location>
</feature>
<evidence type="ECO:0000256" key="1">
    <source>
        <dbReference type="SAM" id="MobiDB-lite"/>
    </source>
</evidence>